<keyword evidence="6" id="KW-1133">Transmembrane helix</keyword>
<dbReference type="InterPro" id="IPR048052">
    <property type="entry name" value="FM1-like"/>
</dbReference>
<dbReference type="Gene3D" id="2.60.40.10">
    <property type="entry name" value="Immunoglobulins"/>
    <property type="match status" value="2"/>
</dbReference>
<reference evidence="11 12" key="1">
    <citation type="submission" date="2016-01" db="EMBL/GenBank/DDBJ databases">
        <authorList>
            <person name="Oliw E.H."/>
        </authorList>
    </citation>
    <scope>NUCLEOTIDE SEQUENCE [LARGE SCALE GENOMIC DNA]</scope>
    <source>
        <strain evidence="11 12">CMW7756A</strain>
    </source>
</reference>
<evidence type="ECO:0000256" key="5">
    <source>
        <dbReference type="SAM" id="MobiDB-lite"/>
    </source>
</evidence>
<dbReference type="Proteomes" id="UP000070174">
    <property type="component" value="Unassembled WGS sequence"/>
</dbReference>
<name>A0A133PJI8_9FIRM</name>
<dbReference type="NCBIfam" id="TIGR04226">
    <property type="entry name" value="RrgB_K2N_iso_D2"/>
    <property type="match status" value="1"/>
</dbReference>
<keyword evidence="1" id="KW-0134">Cell wall</keyword>
<feature type="region of interest" description="Disordered" evidence="5">
    <location>
        <begin position="353"/>
        <end position="376"/>
    </location>
</feature>
<keyword evidence="6" id="KW-0472">Membrane</keyword>
<evidence type="ECO:0000259" key="9">
    <source>
        <dbReference type="Pfam" id="PF16555"/>
    </source>
</evidence>
<sequence>MNKKKILSLIMALVMLVGVFSPLTAMAEGGSDAKPSEKKDGPDTIEVNVHKILMNKTDLEAHGKKSEDDKKYDPTKKLEDQGKTLAGYFGNSAKEIDGVYFVAFKEGEDGYDNFDTMTEEQRKTAISTAESKTGETRTGKTTANGIALTLKSPGKYKIYEVKSKSTYEGADKEILAESLAVPVVLDLPDHARTQTGVANSIHVYPKNTEDGPKVDKFVKQKGGTQKDEKKEQSFDKTEEHTWVIRADIPTGMKDYQLFELDDTLQDSLTYVQGQTVNVQVVTKGTDTVDTNITLTKGTDYTLTEPTGDGGKLNVKFTATGIAKLAGAEGKQVKVEFNTTINDKAVMSKNIPNDVTLNYGHDPNKKKEKKPDENPRVYTGGKKFIKIDSSQNKKALQGAKFVIKNSEGKYLSNKNNKYEWITVTDTATDKLLKNTDLLQLESGQDGKFEIKGLKYDRPNGTKYKLVEVQAPENYALPSNNEFEFTVDDNSYYKDAKAVDLVDADPQEVDNKKVTIPQTGGMGTVLFTVVGISLMAGAVIAMKKNREEA</sequence>
<dbReference type="Pfam" id="PF00746">
    <property type="entry name" value="Gram_pos_anchor"/>
    <property type="match status" value="1"/>
</dbReference>
<dbReference type="NCBIfam" id="NF033902">
    <property type="entry name" value="iso_D2_wall_anc"/>
    <property type="match status" value="1"/>
</dbReference>
<evidence type="ECO:0000259" key="8">
    <source>
        <dbReference type="Pfam" id="PF00746"/>
    </source>
</evidence>
<evidence type="ECO:0000256" key="1">
    <source>
        <dbReference type="ARBA" id="ARBA00022512"/>
    </source>
</evidence>
<dbReference type="Pfam" id="PF16555">
    <property type="entry name" value="GramPos_pilinD1"/>
    <property type="match status" value="1"/>
</dbReference>
<dbReference type="Pfam" id="PF17802">
    <property type="entry name" value="SpaA"/>
    <property type="match status" value="1"/>
</dbReference>
<evidence type="ECO:0000313" key="11">
    <source>
        <dbReference type="EMBL" id="KXA28707.1"/>
    </source>
</evidence>
<dbReference type="EMBL" id="LRQE01000041">
    <property type="protein sequence ID" value="KXA28707.1"/>
    <property type="molecule type" value="Genomic_DNA"/>
</dbReference>
<evidence type="ECO:0000313" key="12">
    <source>
        <dbReference type="Proteomes" id="UP000070174"/>
    </source>
</evidence>
<feature type="domain" description="Gram-positive cocci surface proteins LPxTG" evidence="8">
    <location>
        <begin position="507"/>
        <end position="546"/>
    </location>
</feature>
<feature type="transmembrane region" description="Helical" evidence="6">
    <location>
        <begin position="519"/>
        <end position="540"/>
    </location>
</feature>
<dbReference type="AlphaFoldDB" id="A0A133PJI8"/>
<dbReference type="PATRIC" id="fig|54005.3.peg.1665"/>
<protein>
    <submittedName>
        <fullName evidence="11">LPXTG-motif protein cell wall anchor domain protein</fullName>
    </submittedName>
</protein>
<feature type="domain" description="SpaA-like prealbumin fold" evidence="10">
    <location>
        <begin position="382"/>
        <end position="491"/>
    </location>
</feature>
<feature type="compositionally biased region" description="Basic and acidic residues" evidence="5">
    <location>
        <begin position="57"/>
        <end position="76"/>
    </location>
</feature>
<keyword evidence="4" id="KW-0572">Peptidoglycan-anchor</keyword>
<comment type="caution">
    <text evidence="11">The sequence shown here is derived from an EMBL/GenBank/DDBJ whole genome shotgun (WGS) entry which is preliminary data.</text>
</comment>
<evidence type="ECO:0000256" key="2">
    <source>
        <dbReference type="ARBA" id="ARBA00022525"/>
    </source>
</evidence>
<dbReference type="InterPro" id="IPR032364">
    <property type="entry name" value="GramPos_pilinD1_N"/>
</dbReference>
<gene>
    <name evidence="11" type="ORF">HMPREF3229_01703</name>
</gene>
<keyword evidence="3 7" id="KW-0732">Signal</keyword>
<dbReference type="InterPro" id="IPR026466">
    <property type="entry name" value="Fim_isopep_form_D2_dom"/>
</dbReference>
<feature type="domain" description="Gram-positive pilin subunit D1 N-terminal" evidence="9">
    <location>
        <begin position="43"/>
        <end position="208"/>
    </location>
</feature>
<evidence type="ECO:0000256" key="7">
    <source>
        <dbReference type="SAM" id="SignalP"/>
    </source>
</evidence>
<proteinExistence type="predicted"/>
<feature type="signal peptide" evidence="7">
    <location>
        <begin position="1"/>
        <end position="27"/>
    </location>
</feature>
<dbReference type="Gene3D" id="2.60.40.740">
    <property type="match status" value="1"/>
</dbReference>
<evidence type="ECO:0000259" key="10">
    <source>
        <dbReference type="Pfam" id="PF17802"/>
    </source>
</evidence>
<feature type="chain" id="PRO_5007458312" evidence="7">
    <location>
        <begin position="28"/>
        <end position="547"/>
    </location>
</feature>
<evidence type="ECO:0000256" key="6">
    <source>
        <dbReference type="SAM" id="Phobius"/>
    </source>
</evidence>
<feature type="compositionally biased region" description="Basic and acidic residues" evidence="5">
    <location>
        <begin position="361"/>
        <end position="374"/>
    </location>
</feature>
<dbReference type="NCBIfam" id="TIGR01167">
    <property type="entry name" value="LPXTG_anchor"/>
    <property type="match status" value="1"/>
</dbReference>
<dbReference type="InterPro" id="IPR019931">
    <property type="entry name" value="LPXTG_anchor"/>
</dbReference>
<dbReference type="InterPro" id="IPR041033">
    <property type="entry name" value="SpaA_PFL_dom_1"/>
</dbReference>
<evidence type="ECO:0000256" key="3">
    <source>
        <dbReference type="ARBA" id="ARBA00022729"/>
    </source>
</evidence>
<dbReference type="RefSeq" id="WP_060800664.1">
    <property type="nucleotide sequence ID" value="NZ_KQ957105.1"/>
</dbReference>
<accession>A0A133PJI8</accession>
<feature type="region of interest" description="Disordered" evidence="5">
    <location>
        <begin position="56"/>
        <end position="76"/>
    </location>
</feature>
<dbReference type="InterPro" id="IPR013783">
    <property type="entry name" value="Ig-like_fold"/>
</dbReference>
<organism evidence="11">
    <name type="scientific">Peptoniphilus harei</name>
    <dbReference type="NCBI Taxonomy" id="54005"/>
    <lineage>
        <taxon>Bacteria</taxon>
        <taxon>Bacillati</taxon>
        <taxon>Bacillota</taxon>
        <taxon>Tissierellia</taxon>
        <taxon>Tissierellales</taxon>
        <taxon>Peptoniphilaceae</taxon>
        <taxon>Peptoniphilus</taxon>
    </lineage>
</organism>
<keyword evidence="6" id="KW-0812">Transmembrane</keyword>
<evidence type="ECO:0000256" key="4">
    <source>
        <dbReference type="ARBA" id="ARBA00023088"/>
    </source>
</evidence>
<keyword evidence="2" id="KW-0964">Secreted</keyword>